<organism evidence="2 3">
    <name type="scientific">Vibrio splendidus</name>
    <dbReference type="NCBI Taxonomy" id="29497"/>
    <lineage>
        <taxon>Bacteria</taxon>
        <taxon>Pseudomonadati</taxon>
        <taxon>Pseudomonadota</taxon>
        <taxon>Gammaproteobacteria</taxon>
        <taxon>Vibrionales</taxon>
        <taxon>Vibrionaceae</taxon>
        <taxon>Vibrio</taxon>
    </lineage>
</organism>
<keyword evidence="3" id="KW-1185">Reference proteome</keyword>
<dbReference type="EMBL" id="JBGOOW010000007">
    <property type="protein sequence ID" value="MEZ8181008.1"/>
    <property type="molecule type" value="Genomic_DNA"/>
</dbReference>
<name>A0ABV4LRE0_VIBSP</name>
<dbReference type="RefSeq" id="WP_371690850.1">
    <property type="nucleotide sequence ID" value="NZ_JBGOOW010000007.1"/>
</dbReference>
<protein>
    <submittedName>
        <fullName evidence="2">Uncharacterized protein</fullName>
    </submittedName>
</protein>
<proteinExistence type="predicted"/>
<accession>A0ABV4LRE0</accession>
<dbReference type="Proteomes" id="UP001569200">
    <property type="component" value="Unassembled WGS sequence"/>
</dbReference>
<reference evidence="2 3" key="1">
    <citation type="submission" date="2024-06" db="EMBL/GenBank/DDBJ databases">
        <authorList>
            <person name="Steensen K."/>
            <person name="Seneca J."/>
            <person name="Bartlau N."/>
            <person name="Yu A.X."/>
            <person name="Polz M.F."/>
        </authorList>
    </citation>
    <scope>NUCLEOTIDE SEQUENCE [LARGE SCALE GENOMIC DNA]</scope>
    <source>
        <strain evidence="2 3">1F145</strain>
    </source>
</reference>
<feature type="compositionally biased region" description="Polar residues" evidence="1">
    <location>
        <begin position="1"/>
        <end position="10"/>
    </location>
</feature>
<evidence type="ECO:0000313" key="2">
    <source>
        <dbReference type="EMBL" id="MEZ8181008.1"/>
    </source>
</evidence>
<gene>
    <name evidence="2" type="ORF">ACED33_10005</name>
</gene>
<sequence length="62" mass="7025">KPATVNSGSRVQIPIPPPPLKSPLRNQRAFFLSGLNHYVSAKYLHIHLIHLRMLSEFPKSSH</sequence>
<feature type="non-terminal residue" evidence="2">
    <location>
        <position position="1"/>
    </location>
</feature>
<evidence type="ECO:0000256" key="1">
    <source>
        <dbReference type="SAM" id="MobiDB-lite"/>
    </source>
</evidence>
<comment type="caution">
    <text evidence="2">The sequence shown here is derived from an EMBL/GenBank/DDBJ whole genome shotgun (WGS) entry which is preliminary data.</text>
</comment>
<feature type="region of interest" description="Disordered" evidence="1">
    <location>
        <begin position="1"/>
        <end position="20"/>
    </location>
</feature>
<evidence type="ECO:0000313" key="3">
    <source>
        <dbReference type="Proteomes" id="UP001569200"/>
    </source>
</evidence>